<keyword evidence="7" id="KW-0067">ATP-binding</keyword>
<name>A0ABU0WX52_9PSEU</name>
<feature type="transmembrane region" description="Helical" evidence="9">
    <location>
        <begin position="85"/>
        <end position="105"/>
    </location>
</feature>
<keyword evidence="6" id="KW-0418">Kinase</keyword>
<keyword evidence="4" id="KW-0808">Transferase</keyword>
<dbReference type="Gene3D" id="1.20.5.1930">
    <property type="match status" value="1"/>
</dbReference>
<dbReference type="Gene3D" id="3.30.565.10">
    <property type="entry name" value="Histidine kinase-like ATPase, C-terminal domain"/>
    <property type="match status" value="1"/>
</dbReference>
<feature type="transmembrane region" description="Helical" evidence="9">
    <location>
        <begin position="31"/>
        <end position="49"/>
    </location>
</feature>
<sequence>MLLQSAIIAVGAVYVIAGVISRRVQPRNRIGVLLVLVGASWWLDYTTVVTDPLPLVLVAKVWPAVLGHAVVAFPTGRLRTVPRRLVVAAGYAEAAALTTGLHHWADFAWAQALPALEVPTTAVIGFTMLALQVHRWTVSSLAQRRTLTAVLGASVVAVVVFAMWEPVERAGLNPPVAALTLALSGIPVAYLAGLLRRHVDRGGVADLVVRLSGDSRPAGVQEALASALNDPGLRVAYWVAAQERYVDADGRPVAPDTAHTRVDRGGTPVAVVLHDVGLDVELVDAACAAVGLALENERLTAELRAKVRQLADSRARLVKAGEDERRRLERDLHDGVQQRLLSAAMALGLAETVPPDRGRALAAEAKQAVLATIDDVRAVCHGIHPPVLTERGLRGAVRELAASAEPRAELVLDLPDDVPPQVETTAYYVVAEALANVAKHAEASRTTVAITAAGGRLVVLVEDDGRGGADPGGGTGLRGLGDRVEANGGTMRVVSDVGGGTSVRVELPCGS</sequence>
<protein>
    <recommendedName>
        <fullName evidence="2">histidine kinase</fullName>
        <ecNumber evidence="2">2.7.13.3</ecNumber>
    </recommendedName>
</protein>
<dbReference type="SUPFAM" id="SSF55874">
    <property type="entry name" value="ATPase domain of HSP90 chaperone/DNA topoisomerase II/histidine kinase"/>
    <property type="match status" value="1"/>
</dbReference>
<feature type="domain" description="Histidine kinase/HSP90-like ATPase" evidence="10">
    <location>
        <begin position="421"/>
        <end position="511"/>
    </location>
</feature>
<dbReference type="RefSeq" id="WP_306745470.1">
    <property type="nucleotide sequence ID" value="NZ_NSDM01000003.1"/>
</dbReference>
<dbReference type="Pfam" id="PF02518">
    <property type="entry name" value="HATPase_c"/>
    <property type="match status" value="1"/>
</dbReference>
<keyword evidence="5" id="KW-0547">Nucleotide-binding</keyword>
<feature type="transmembrane region" description="Helical" evidence="9">
    <location>
        <begin position="176"/>
        <end position="195"/>
    </location>
</feature>
<evidence type="ECO:0000256" key="9">
    <source>
        <dbReference type="SAM" id="Phobius"/>
    </source>
</evidence>
<evidence type="ECO:0000256" key="3">
    <source>
        <dbReference type="ARBA" id="ARBA00022553"/>
    </source>
</evidence>
<dbReference type="PANTHER" id="PTHR24421:SF10">
    <property type="entry name" value="NITRATE_NITRITE SENSOR PROTEIN NARQ"/>
    <property type="match status" value="1"/>
</dbReference>
<evidence type="ECO:0000313" key="12">
    <source>
        <dbReference type="Proteomes" id="UP001225605"/>
    </source>
</evidence>
<feature type="transmembrane region" description="Helical" evidence="9">
    <location>
        <begin position="6"/>
        <end position="24"/>
    </location>
</feature>
<dbReference type="InterPro" id="IPR036890">
    <property type="entry name" value="HATPase_C_sf"/>
</dbReference>
<feature type="transmembrane region" description="Helical" evidence="9">
    <location>
        <begin position="55"/>
        <end position="73"/>
    </location>
</feature>
<evidence type="ECO:0000313" key="11">
    <source>
        <dbReference type="EMBL" id="MDQ2584352.1"/>
    </source>
</evidence>
<organism evidence="11 12">
    <name type="scientific">Saccharothrix yanglingensis</name>
    <dbReference type="NCBI Taxonomy" id="659496"/>
    <lineage>
        <taxon>Bacteria</taxon>
        <taxon>Bacillati</taxon>
        <taxon>Actinomycetota</taxon>
        <taxon>Actinomycetes</taxon>
        <taxon>Pseudonocardiales</taxon>
        <taxon>Pseudonocardiaceae</taxon>
        <taxon>Saccharothrix</taxon>
    </lineage>
</organism>
<evidence type="ECO:0000256" key="4">
    <source>
        <dbReference type="ARBA" id="ARBA00022679"/>
    </source>
</evidence>
<evidence type="ECO:0000256" key="5">
    <source>
        <dbReference type="ARBA" id="ARBA00022741"/>
    </source>
</evidence>
<keyword evidence="9" id="KW-0812">Transmembrane</keyword>
<keyword evidence="9" id="KW-0472">Membrane</keyword>
<proteinExistence type="predicted"/>
<dbReference type="SMART" id="SM00387">
    <property type="entry name" value="HATPase_c"/>
    <property type="match status" value="1"/>
</dbReference>
<reference evidence="11 12" key="1">
    <citation type="submission" date="2017-06" db="EMBL/GenBank/DDBJ databases">
        <title>Cultured bacterium strain Saccharothrix yanglingensis Hhs.015.</title>
        <authorList>
            <person name="Xia Y."/>
        </authorList>
    </citation>
    <scope>NUCLEOTIDE SEQUENCE [LARGE SCALE GENOMIC DNA]</scope>
    <source>
        <strain evidence="11 12">Hhs.015</strain>
    </source>
</reference>
<feature type="transmembrane region" description="Helical" evidence="9">
    <location>
        <begin position="111"/>
        <end position="134"/>
    </location>
</feature>
<evidence type="ECO:0000256" key="2">
    <source>
        <dbReference type="ARBA" id="ARBA00012438"/>
    </source>
</evidence>
<dbReference type="PANTHER" id="PTHR24421">
    <property type="entry name" value="NITRATE/NITRITE SENSOR PROTEIN NARX-RELATED"/>
    <property type="match status" value="1"/>
</dbReference>
<dbReference type="Pfam" id="PF07730">
    <property type="entry name" value="HisKA_3"/>
    <property type="match status" value="1"/>
</dbReference>
<dbReference type="EC" id="2.7.13.3" evidence="2"/>
<keyword evidence="3" id="KW-0597">Phosphoprotein</keyword>
<dbReference type="EMBL" id="NSDM01000003">
    <property type="protein sequence ID" value="MDQ2584352.1"/>
    <property type="molecule type" value="Genomic_DNA"/>
</dbReference>
<comment type="caution">
    <text evidence="11">The sequence shown here is derived from an EMBL/GenBank/DDBJ whole genome shotgun (WGS) entry which is preliminary data.</text>
</comment>
<dbReference type="InterPro" id="IPR011712">
    <property type="entry name" value="Sig_transdc_His_kin_sub3_dim/P"/>
</dbReference>
<keyword evidence="12" id="KW-1185">Reference proteome</keyword>
<evidence type="ECO:0000256" key="8">
    <source>
        <dbReference type="ARBA" id="ARBA00023012"/>
    </source>
</evidence>
<evidence type="ECO:0000259" key="10">
    <source>
        <dbReference type="SMART" id="SM00387"/>
    </source>
</evidence>
<gene>
    <name evidence="11" type="ORF">CKY47_10230</name>
</gene>
<feature type="transmembrane region" description="Helical" evidence="9">
    <location>
        <begin position="146"/>
        <end position="164"/>
    </location>
</feature>
<evidence type="ECO:0000256" key="6">
    <source>
        <dbReference type="ARBA" id="ARBA00022777"/>
    </source>
</evidence>
<evidence type="ECO:0000256" key="7">
    <source>
        <dbReference type="ARBA" id="ARBA00022840"/>
    </source>
</evidence>
<comment type="catalytic activity">
    <reaction evidence="1">
        <text>ATP + protein L-histidine = ADP + protein N-phospho-L-histidine.</text>
        <dbReference type="EC" id="2.7.13.3"/>
    </reaction>
</comment>
<dbReference type="InterPro" id="IPR003594">
    <property type="entry name" value="HATPase_dom"/>
</dbReference>
<keyword evidence="9" id="KW-1133">Transmembrane helix</keyword>
<dbReference type="Proteomes" id="UP001225605">
    <property type="component" value="Unassembled WGS sequence"/>
</dbReference>
<evidence type="ECO:0000256" key="1">
    <source>
        <dbReference type="ARBA" id="ARBA00000085"/>
    </source>
</evidence>
<keyword evidence="8" id="KW-0902">Two-component regulatory system</keyword>
<dbReference type="InterPro" id="IPR050482">
    <property type="entry name" value="Sensor_HK_TwoCompSys"/>
</dbReference>
<accession>A0ABU0WX52</accession>